<reference evidence="6 7" key="1">
    <citation type="submission" date="2020-08" db="EMBL/GenBank/DDBJ databases">
        <title>Sequencing the genomes of 1000 actinobacteria strains.</title>
        <authorList>
            <person name="Klenk H.-P."/>
        </authorList>
    </citation>
    <scope>NUCLEOTIDE SEQUENCE [LARGE SCALE GENOMIC DNA]</scope>
    <source>
        <strain evidence="6 7">DSM 105498</strain>
    </source>
</reference>
<keyword evidence="2" id="KW-0201">Cytochrome c-type biogenesis</keyword>
<accession>A0A7W4W0I4</accession>
<dbReference type="GO" id="GO:0016491">
    <property type="term" value="F:oxidoreductase activity"/>
    <property type="evidence" value="ECO:0007669"/>
    <property type="project" value="InterPro"/>
</dbReference>
<organism evidence="6 7">
    <name type="scientific">Nocardioides soli</name>
    <dbReference type="NCBI Taxonomy" id="1036020"/>
    <lineage>
        <taxon>Bacteria</taxon>
        <taxon>Bacillati</taxon>
        <taxon>Actinomycetota</taxon>
        <taxon>Actinomycetes</taxon>
        <taxon>Propionibacteriales</taxon>
        <taxon>Nocardioidaceae</taxon>
        <taxon>Nocardioides</taxon>
    </lineage>
</organism>
<gene>
    <name evidence="6" type="ORF">FHU40_004776</name>
</gene>
<evidence type="ECO:0000256" key="2">
    <source>
        <dbReference type="ARBA" id="ARBA00022748"/>
    </source>
</evidence>
<dbReference type="Pfam" id="PF08534">
    <property type="entry name" value="Redoxin"/>
    <property type="match status" value="1"/>
</dbReference>
<dbReference type="InterPro" id="IPR013740">
    <property type="entry name" value="Redoxin"/>
</dbReference>
<dbReference type="PROSITE" id="PS51352">
    <property type="entry name" value="THIOREDOXIN_2"/>
    <property type="match status" value="1"/>
</dbReference>
<keyword evidence="4" id="KW-0812">Transmembrane</keyword>
<dbReference type="InterPro" id="IPR036249">
    <property type="entry name" value="Thioredoxin-like_sf"/>
</dbReference>
<dbReference type="PROSITE" id="PS00194">
    <property type="entry name" value="THIOREDOXIN_1"/>
    <property type="match status" value="1"/>
</dbReference>
<dbReference type="GO" id="GO:0030313">
    <property type="term" value="C:cell envelope"/>
    <property type="evidence" value="ECO:0007669"/>
    <property type="project" value="UniProtKB-SubCell"/>
</dbReference>
<evidence type="ECO:0000256" key="4">
    <source>
        <dbReference type="SAM" id="Phobius"/>
    </source>
</evidence>
<dbReference type="GO" id="GO:0017004">
    <property type="term" value="P:cytochrome complex assembly"/>
    <property type="evidence" value="ECO:0007669"/>
    <property type="project" value="UniProtKB-KW"/>
</dbReference>
<proteinExistence type="predicted"/>
<name>A0A7W4W0I4_9ACTN</name>
<evidence type="ECO:0000313" key="7">
    <source>
        <dbReference type="Proteomes" id="UP000589626"/>
    </source>
</evidence>
<dbReference type="PANTHER" id="PTHR42852">
    <property type="entry name" value="THIOL:DISULFIDE INTERCHANGE PROTEIN DSBE"/>
    <property type="match status" value="1"/>
</dbReference>
<evidence type="ECO:0000256" key="3">
    <source>
        <dbReference type="SAM" id="MobiDB-lite"/>
    </source>
</evidence>
<dbReference type="CDD" id="cd02966">
    <property type="entry name" value="TlpA_like_family"/>
    <property type="match status" value="1"/>
</dbReference>
<feature type="transmembrane region" description="Helical" evidence="4">
    <location>
        <begin position="38"/>
        <end position="60"/>
    </location>
</feature>
<keyword evidence="6" id="KW-0413">Isomerase</keyword>
<sequence>MNVEERVQAAVESIDVRPRDVGTVILEGRRRRRRIRTISGLVSAVGAVLIIAVLTSIVAAPSADRGAPPAVRPSDSPSALETPRPDRGSHEAVETVPLGQRGAPIDLAGTTTSGTTLDLADLRGHVVVVWIWGSWCTPCREMLPMINTLAQRTDIQVVGVAFDEPSREGFRAEEVSLGVGFDSIVNPSDDMLTALTEGRDRVAPTLMFLDRDGRVAATAVGDFDAGPTLDEVITRVSEEPDVPSSPLPSLLVVRNSTPGPIWINFANGNRASLEPGKELRLGSVEVCSSMPLSATTVDGEVLDTYDEECAGQTWIVTSHARTR</sequence>
<comment type="subcellular location">
    <subcellularLocation>
        <location evidence="1">Cell envelope</location>
    </subcellularLocation>
</comment>
<keyword evidence="4" id="KW-1133">Transmembrane helix</keyword>
<keyword evidence="7" id="KW-1185">Reference proteome</keyword>
<dbReference type="SUPFAM" id="SSF52833">
    <property type="entry name" value="Thioredoxin-like"/>
    <property type="match status" value="1"/>
</dbReference>
<dbReference type="GO" id="GO:0016853">
    <property type="term" value="F:isomerase activity"/>
    <property type="evidence" value="ECO:0007669"/>
    <property type="project" value="UniProtKB-KW"/>
</dbReference>
<evidence type="ECO:0000313" key="6">
    <source>
        <dbReference type="EMBL" id="MBB3044923.1"/>
    </source>
</evidence>
<feature type="region of interest" description="Disordered" evidence="3">
    <location>
        <begin position="63"/>
        <end position="90"/>
    </location>
</feature>
<evidence type="ECO:0000256" key="1">
    <source>
        <dbReference type="ARBA" id="ARBA00004196"/>
    </source>
</evidence>
<dbReference type="AlphaFoldDB" id="A0A7W4W0I4"/>
<dbReference type="Proteomes" id="UP000589626">
    <property type="component" value="Unassembled WGS sequence"/>
</dbReference>
<dbReference type="InterPro" id="IPR013766">
    <property type="entry name" value="Thioredoxin_domain"/>
</dbReference>
<dbReference type="PANTHER" id="PTHR42852:SF13">
    <property type="entry name" value="PROTEIN DIPZ"/>
    <property type="match status" value="1"/>
</dbReference>
<keyword evidence="4" id="KW-0472">Membrane</keyword>
<dbReference type="InterPro" id="IPR017937">
    <property type="entry name" value="Thioredoxin_CS"/>
</dbReference>
<comment type="caution">
    <text evidence="6">The sequence shown here is derived from an EMBL/GenBank/DDBJ whole genome shotgun (WGS) entry which is preliminary data.</text>
</comment>
<dbReference type="RefSeq" id="WP_183594932.1">
    <property type="nucleotide sequence ID" value="NZ_JACHWR010000004.1"/>
</dbReference>
<dbReference type="Gene3D" id="3.40.30.10">
    <property type="entry name" value="Glutaredoxin"/>
    <property type="match status" value="1"/>
</dbReference>
<dbReference type="InterPro" id="IPR050553">
    <property type="entry name" value="Thioredoxin_ResA/DsbE_sf"/>
</dbReference>
<feature type="domain" description="Thioredoxin" evidence="5">
    <location>
        <begin position="96"/>
        <end position="241"/>
    </location>
</feature>
<dbReference type="EMBL" id="JACHWR010000004">
    <property type="protein sequence ID" value="MBB3044923.1"/>
    <property type="molecule type" value="Genomic_DNA"/>
</dbReference>
<evidence type="ECO:0000259" key="5">
    <source>
        <dbReference type="PROSITE" id="PS51352"/>
    </source>
</evidence>
<protein>
    <submittedName>
        <fullName evidence="6">Thiol-disulfide isomerase/thioredoxin</fullName>
    </submittedName>
</protein>